<gene>
    <name evidence="4" type="ORF">N5P18_16775</name>
</gene>
<dbReference type="RefSeq" id="WP_338538313.1">
    <property type="nucleotide sequence ID" value="NZ_CP104874.1"/>
</dbReference>
<evidence type="ECO:0000259" key="3">
    <source>
        <dbReference type="Pfam" id="PF01593"/>
    </source>
</evidence>
<evidence type="ECO:0000256" key="2">
    <source>
        <dbReference type="ARBA" id="ARBA00023002"/>
    </source>
</evidence>
<dbReference type="SUPFAM" id="SSF51905">
    <property type="entry name" value="FAD/NAD(P)-binding domain"/>
    <property type="match status" value="1"/>
</dbReference>
<feature type="domain" description="Amine oxidase" evidence="3">
    <location>
        <begin position="20"/>
        <end position="294"/>
    </location>
</feature>
<dbReference type="Proteomes" id="UP001381003">
    <property type="component" value="Chromosome"/>
</dbReference>
<protein>
    <submittedName>
        <fullName evidence="4">FAD-dependent oxidoreductase</fullName>
    </submittedName>
</protein>
<organism evidence="4 5">
    <name type="scientific">Janibacter terrae</name>
    <dbReference type="NCBI Taxonomy" id="103817"/>
    <lineage>
        <taxon>Bacteria</taxon>
        <taxon>Bacillati</taxon>
        <taxon>Actinomycetota</taxon>
        <taxon>Actinomycetes</taxon>
        <taxon>Micrococcales</taxon>
        <taxon>Intrasporangiaceae</taxon>
        <taxon>Janibacter</taxon>
    </lineage>
</organism>
<evidence type="ECO:0000313" key="4">
    <source>
        <dbReference type="EMBL" id="WWF05283.1"/>
    </source>
</evidence>
<dbReference type="PANTHER" id="PTHR42923:SF17">
    <property type="entry name" value="AMINE OXIDASE DOMAIN-CONTAINING PROTEIN"/>
    <property type="match status" value="1"/>
</dbReference>
<evidence type="ECO:0000313" key="5">
    <source>
        <dbReference type="Proteomes" id="UP001381003"/>
    </source>
</evidence>
<dbReference type="InterPro" id="IPR050464">
    <property type="entry name" value="Zeta_carotene_desat/Oxidored"/>
</dbReference>
<dbReference type="PRINTS" id="PR00757">
    <property type="entry name" value="AMINEOXDASEF"/>
</dbReference>
<name>A0ABZ2FGE6_9MICO</name>
<keyword evidence="2" id="KW-0560">Oxidoreductase</keyword>
<dbReference type="Gene3D" id="3.50.50.60">
    <property type="entry name" value="FAD/NAD(P)-binding domain"/>
    <property type="match status" value="1"/>
</dbReference>
<dbReference type="Pfam" id="PF01593">
    <property type="entry name" value="Amino_oxidase"/>
    <property type="match status" value="1"/>
</dbReference>
<keyword evidence="5" id="KW-1185">Reference proteome</keyword>
<sequence>MTDLRDRPTRPTVAVIGAGVSGLTAAHVLSQTHEVTLFEADSRLGGHAHTHTVPTSDGGRARVDSGFIVHNERTYPHLLRLFRELDVPTRPTEMSMSITCDGCGLSWAGGRGAGAVLAQPRRLADPRFLRMLVEIPRFHRAARALLAQDEGGSAGDPTWGQFLEQHRFSPYFVAHFALPLVSCVWSSGDEDSLDYPARHLFAFLEHHGMLSVTGSPTWRTVVGGSATYVDALTARLGDVRTSAPVTSLTRHADGVDVRTAAGAAPFDKVVVATHADQALALLADATPQEKEDLAAIRYTRNETVLHRDTRHLPSAPRARASWNYRSATCGGAVQPRVSYWMNRLHGYDEGGDQFLVTLNSPTPFAETDVIARMDYAHPVFTREAVAAAARLRTAGGDRLAFAGAHLGWGFHEDGCRSGVEAAQRLGVRW</sequence>
<dbReference type="PANTHER" id="PTHR42923">
    <property type="entry name" value="PROTOPORPHYRINOGEN OXIDASE"/>
    <property type="match status" value="1"/>
</dbReference>
<accession>A0ABZ2FGE6</accession>
<dbReference type="InterPro" id="IPR001613">
    <property type="entry name" value="Flavin_amine_oxidase"/>
</dbReference>
<reference evidence="4 5" key="1">
    <citation type="submission" date="2022-09" db="EMBL/GenBank/DDBJ databases">
        <title>Complete genome sequence of Janibacter terrae strain COS04-44, PCL-degrading bacteria isolated from oil spilled coast.</title>
        <authorList>
            <person name="Park H."/>
            <person name="Kim J.Y."/>
            <person name="An S.H."/>
            <person name="Lee C.M."/>
            <person name="Weon H.-Y."/>
        </authorList>
    </citation>
    <scope>NUCLEOTIDE SEQUENCE [LARGE SCALE GENOMIC DNA]</scope>
    <source>
        <strain evidence="4 5">COS04-44</strain>
    </source>
</reference>
<dbReference type="InterPro" id="IPR002937">
    <property type="entry name" value="Amino_oxidase"/>
</dbReference>
<comment type="cofactor">
    <cofactor evidence="1">
        <name>FAD</name>
        <dbReference type="ChEBI" id="CHEBI:57692"/>
    </cofactor>
</comment>
<proteinExistence type="predicted"/>
<evidence type="ECO:0000256" key="1">
    <source>
        <dbReference type="ARBA" id="ARBA00001974"/>
    </source>
</evidence>
<dbReference type="EMBL" id="CP104874">
    <property type="protein sequence ID" value="WWF05283.1"/>
    <property type="molecule type" value="Genomic_DNA"/>
</dbReference>
<dbReference type="InterPro" id="IPR036188">
    <property type="entry name" value="FAD/NAD-bd_sf"/>
</dbReference>